<evidence type="ECO:0000256" key="5">
    <source>
        <dbReference type="ARBA" id="ARBA00022525"/>
    </source>
</evidence>
<proteinExistence type="inferred from homology"/>
<dbReference type="PROSITE" id="PS51034">
    <property type="entry name" value="ZP_2"/>
    <property type="match status" value="1"/>
</dbReference>
<dbReference type="Gene3D" id="2.60.40.4100">
    <property type="entry name" value="Zona pellucida, ZP-C domain"/>
    <property type="match status" value="1"/>
</dbReference>
<dbReference type="PANTHER" id="PTHR11576:SF2">
    <property type="entry name" value="ZONA PELLUCIDA SPERM-BINDING PROTEIN 3"/>
    <property type="match status" value="1"/>
</dbReference>
<dbReference type="GO" id="GO:0005886">
    <property type="term" value="C:plasma membrane"/>
    <property type="evidence" value="ECO:0007669"/>
    <property type="project" value="UniProtKB-SubCell"/>
</dbReference>
<accession>A0A665VBG4</accession>
<comment type="similarity">
    <text evidence="2 14">Belongs to the ZP domain family. ZPC subfamily.</text>
</comment>
<comment type="PTM">
    <text evidence="14">Proteolytically cleaved before the transmembrane segment to yield the secreted ectodomain incorporated in the zona pellucida.</text>
</comment>
<evidence type="ECO:0000256" key="9">
    <source>
        <dbReference type="ARBA" id="ARBA00022729"/>
    </source>
</evidence>
<evidence type="ECO:0000256" key="4">
    <source>
        <dbReference type="ARBA" id="ARBA00022475"/>
    </source>
</evidence>
<keyword evidence="13" id="KW-0325">Glycoprotein</keyword>
<dbReference type="InParanoid" id="A0A665VBG4"/>
<reference evidence="16" key="2">
    <citation type="submission" date="2025-08" db="UniProtKB">
        <authorList>
            <consortium name="Ensembl"/>
        </authorList>
    </citation>
    <scope>IDENTIFICATION</scope>
</reference>
<dbReference type="Pfam" id="PF23344">
    <property type="entry name" value="ZP-N"/>
    <property type="match status" value="1"/>
</dbReference>
<dbReference type="GO" id="GO:0007339">
    <property type="term" value="P:binding of sperm to zona pellucida"/>
    <property type="evidence" value="ECO:0007669"/>
    <property type="project" value="UniProtKB-UniRule"/>
</dbReference>
<keyword evidence="4 14" id="KW-1003">Cell membrane</keyword>
<gene>
    <name evidence="16" type="primary">LOC115047276</name>
</gene>
<dbReference type="GO" id="GO:0032190">
    <property type="term" value="F:acrosin binding"/>
    <property type="evidence" value="ECO:0007669"/>
    <property type="project" value="TreeGrafter"/>
</dbReference>
<keyword evidence="7 14" id="KW-0165">Cleavage on pair of basic residues</keyword>
<reference evidence="16" key="3">
    <citation type="submission" date="2025-09" db="UniProtKB">
        <authorList>
            <consortium name="Ensembl"/>
        </authorList>
    </citation>
    <scope>IDENTIFICATION</scope>
</reference>
<dbReference type="Proteomes" id="UP000472264">
    <property type="component" value="Chromosome 8"/>
</dbReference>
<dbReference type="Gene3D" id="2.60.40.3210">
    <property type="entry name" value="Zona pellucida, ZP-N domain"/>
    <property type="match status" value="1"/>
</dbReference>
<sequence>MMAFTGQLASLLLLSLLLAVAAAIRPLKEGPMIDAEGREYKSAAARTVEPTVQIECTDASMIIYIKADLFNNGRLVSPEDLFLGGVEYSESSQCRAAALSDTEYIIEAALQNCGSKLTVSADVLTYSNELVFSPPASFHGITRLIPAVVPVSCHYKRSNYIFLHSGPQQPFYPPAQYSSGQQSYFSLKLMTDDWRSEMFPSAFYLGDILHLEASYNGPDTRQSKLFIDTCVATLTPDPLSTPRYYFIENHGCVTDAKEGGSNALLKPRTRSHSLQLQLDALLFHLDSRNSVFITCQLKAIFDARKSSPVNKACNYIRGRWENVDGHDGVCRCCDSTCHQPPIQSKCLRRHEIKLQLLHSLLGPTDTALVKPVRFRSDGLWHSDSWTFNDFPQQVKNKSGQ</sequence>
<feature type="signal peptide" evidence="14">
    <location>
        <begin position="1"/>
        <end position="23"/>
    </location>
</feature>
<dbReference type="FunFam" id="2.60.40.3210:FF:000001">
    <property type="entry name" value="Zona pellucida sperm-binding protein 3"/>
    <property type="match status" value="1"/>
</dbReference>
<feature type="chain" id="PRO_5025714746" description="Zona pellucida sperm-binding protein 3" evidence="14">
    <location>
        <begin position="24"/>
        <end position="400"/>
    </location>
</feature>
<evidence type="ECO:0000256" key="10">
    <source>
        <dbReference type="ARBA" id="ARBA00022989"/>
    </source>
</evidence>
<dbReference type="InterPro" id="IPR048290">
    <property type="entry name" value="ZP_chr"/>
</dbReference>
<dbReference type="GO" id="GO:2000344">
    <property type="term" value="P:positive regulation of acrosome reaction"/>
    <property type="evidence" value="ECO:0007669"/>
    <property type="project" value="UniProtKB-UniRule"/>
</dbReference>
<evidence type="ECO:0000259" key="15">
    <source>
        <dbReference type="PROSITE" id="PS51034"/>
    </source>
</evidence>
<dbReference type="Pfam" id="PF00100">
    <property type="entry name" value="Zona_pellucida"/>
    <property type="match status" value="1"/>
</dbReference>
<dbReference type="GO" id="GO:0035804">
    <property type="term" value="F:structural constituent of egg coat"/>
    <property type="evidence" value="ECO:0007669"/>
    <property type="project" value="UniProtKB-UniRule"/>
</dbReference>
<evidence type="ECO:0000256" key="3">
    <source>
        <dbReference type="ARBA" id="ARBA00017980"/>
    </source>
</evidence>
<dbReference type="AlphaFoldDB" id="A0A665VBG4"/>
<evidence type="ECO:0000256" key="14">
    <source>
        <dbReference type="RuleBase" id="RU367066"/>
    </source>
</evidence>
<keyword evidence="17" id="KW-1185">Reference proteome</keyword>
<evidence type="ECO:0000256" key="1">
    <source>
        <dbReference type="ARBA" id="ARBA00004498"/>
    </source>
</evidence>
<dbReference type="InterPro" id="IPR001507">
    <property type="entry name" value="ZP_dom"/>
</dbReference>
<evidence type="ECO:0000256" key="8">
    <source>
        <dbReference type="ARBA" id="ARBA00022692"/>
    </source>
</evidence>
<keyword evidence="6 14" id="KW-0272">Extracellular matrix</keyword>
<evidence type="ECO:0000313" key="17">
    <source>
        <dbReference type="Proteomes" id="UP000472264"/>
    </source>
</evidence>
<evidence type="ECO:0000256" key="13">
    <source>
        <dbReference type="ARBA" id="ARBA00023180"/>
    </source>
</evidence>
<dbReference type="PRINTS" id="PR00023">
    <property type="entry name" value="ZPELLUCIDA"/>
</dbReference>
<feature type="domain" description="ZP" evidence="15">
    <location>
        <begin position="55"/>
        <end position="320"/>
    </location>
</feature>
<keyword evidence="10" id="KW-1133">Transmembrane helix</keyword>
<evidence type="ECO:0000256" key="12">
    <source>
        <dbReference type="ARBA" id="ARBA00023157"/>
    </source>
</evidence>
<evidence type="ECO:0000313" key="16">
    <source>
        <dbReference type="Ensembl" id="ENSENLP00000029073.1"/>
    </source>
</evidence>
<dbReference type="SMART" id="SM00241">
    <property type="entry name" value="ZP"/>
    <property type="match status" value="1"/>
</dbReference>
<organism evidence="16 17">
    <name type="scientific">Echeneis naucrates</name>
    <name type="common">Live sharksucker</name>
    <dbReference type="NCBI Taxonomy" id="173247"/>
    <lineage>
        <taxon>Eukaryota</taxon>
        <taxon>Metazoa</taxon>
        <taxon>Chordata</taxon>
        <taxon>Craniata</taxon>
        <taxon>Vertebrata</taxon>
        <taxon>Euteleostomi</taxon>
        <taxon>Actinopterygii</taxon>
        <taxon>Neopterygii</taxon>
        <taxon>Teleostei</taxon>
        <taxon>Neoteleostei</taxon>
        <taxon>Acanthomorphata</taxon>
        <taxon>Carangaria</taxon>
        <taxon>Carangiformes</taxon>
        <taxon>Echeneidae</taxon>
        <taxon>Echeneis</taxon>
    </lineage>
</organism>
<comment type="function">
    <text evidence="14">Component of the zona pellucida, an extracellular matrix surrounding oocytes which mediates sperm binding, induction of the acrosome reaction and prevents post-fertilization polyspermy. The zona pellucida is composed of 3 to 4 glycoproteins, ZP1, ZP2, ZP3, and ZP4. ZP3 is essential for sperm binding and zona matrix formation.</text>
</comment>
<dbReference type="Ensembl" id="ENSENLT00000029941.1">
    <property type="protein sequence ID" value="ENSENLP00000029073.1"/>
    <property type="gene ID" value="ENSENLG00000012976.1"/>
</dbReference>
<dbReference type="InterPro" id="IPR055355">
    <property type="entry name" value="ZP-C"/>
</dbReference>
<reference evidence="16" key="1">
    <citation type="submission" date="2021-04" db="EMBL/GenBank/DDBJ databases">
        <authorList>
            <consortium name="Wellcome Sanger Institute Data Sharing"/>
        </authorList>
    </citation>
    <scope>NUCLEOTIDE SEQUENCE [LARGE SCALE GENOMIC DNA]</scope>
</reference>
<keyword evidence="5 14" id="KW-0964">Secreted</keyword>
<protein>
    <recommendedName>
        <fullName evidence="3 14">Zona pellucida sperm-binding protein 3</fullName>
    </recommendedName>
</protein>
<keyword evidence="12 14" id="KW-1015">Disulfide bond</keyword>
<dbReference type="PANTHER" id="PTHR11576">
    <property type="entry name" value="ZONA PELLUCIDA SPERM-BINDING PROTEIN 3"/>
    <property type="match status" value="1"/>
</dbReference>
<dbReference type="FunFam" id="2.60.40.4100:FF:000002">
    <property type="entry name" value="Zona pellucida sperm-binding protein 3"/>
    <property type="match status" value="1"/>
</dbReference>
<keyword evidence="11" id="KW-0472">Membrane</keyword>
<dbReference type="InterPro" id="IPR042235">
    <property type="entry name" value="ZP-C_dom"/>
</dbReference>
<comment type="subcellular location">
    <subcellularLocation>
        <location evidence="1">Secreted</location>
        <location evidence="1">Extracellular space</location>
        <location evidence="1">Extracellular matrix</location>
    </subcellularLocation>
    <subcellularLocation>
        <location evidence="14">Zona pellucida</location>
    </subcellularLocation>
    <subcellularLocation>
        <location evidence="14">Cell membrane</location>
        <topology evidence="14">Single-pass type I membrane protein</topology>
    </subcellularLocation>
</comment>
<dbReference type="GO" id="GO:0035803">
    <property type="term" value="P:egg coat formation"/>
    <property type="evidence" value="ECO:0007669"/>
    <property type="project" value="UniProtKB-UniRule"/>
</dbReference>
<keyword evidence="9 14" id="KW-0732">Signal</keyword>
<evidence type="ECO:0000256" key="11">
    <source>
        <dbReference type="ARBA" id="ARBA00023136"/>
    </source>
</evidence>
<evidence type="ECO:0000256" key="6">
    <source>
        <dbReference type="ARBA" id="ARBA00022530"/>
    </source>
</evidence>
<dbReference type="OMA" id="TEVSMIV"/>
<comment type="domain">
    <text evidence="14">The ZP domain is involved in the polymerization of the ZP proteins to form the zona pellucida.</text>
</comment>
<name>A0A665VBG4_ECHNA</name>
<dbReference type="InterPro" id="IPR055356">
    <property type="entry name" value="ZP-N"/>
</dbReference>
<dbReference type="GO" id="GO:0035805">
    <property type="term" value="C:egg coat"/>
    <property type="evidence" value="ECO:0007669"/>
    <property type="project" value="UniProtKB-SubCell"/>
</dbReference>
<evidence type="ECO:0000256" key="2">
    <source>
        <dbReference type="ARBA" id="ARBA00006735"/>
    </source>
</evidence>
<evidence type="ECO:0000256" key="7">
    <source>
        <dbReference type="ARBA" id="ARBA00022685"/>
    </source>
</evidence>
<keyword evidence="8" id="KW-0812">Transmembrane</keyword>